<keyword evidence="5" id="KW-0812">Transmembrane</keyword>
<evidence type="ECO:0000256" key="13">
    <source>
        <dbReference type="ARBA" id="ARBA00023180"/>
    </source>
</evidence>
<evidence type="ECO:0000256" key="5">
    <source>
        <dbReference type="ARBA" id="ARBA00022692"/>
    </source>
</evidence>
<keyword evidence="3" id="KW-0328">Glycosyltransferase</keyword>
<gene>
    <name evidence="15" type="ORF">M6D93_16480</name>
</gene>
<dbReference type="RefSeq" id="WP_249770849.1">
    <property type="nucleotide sequence ID" value="NZ_CP097332.1"/>
</dbReference>
<dbReference type="Pfam" id="PF02485">
    <property type="entry name" value="Branch"/>
    <property type="match status" value="1"/>
</dbReference>
<evidence type="ECO:0000256" key="14">
    <source>
        <dbReference type="ARBA" id="ARBA00042865"/>
    </source>
</evidence>
<dbReference type="EMBL" id="CP097332">
    <property type="protein sequence ID" value="UQX87884.1"/>
    <property type="molecule type" value="Genomic_DNA"/>
</dbReference>
<keyword evidence="16" id="KW-1185">Reference proteome</keyword>
<organism evidence="15 16">
    <name type="scientific">Jatrophihabitans telluris</name>
    <dbReference type="NCBI Taxonomy" id="2038343"/>
    <lineage>
        <taxon>Bacteria</taxon>
        <taxon>Bacillati</taxon>
        <taxon>Actinomycetota</taxon>
        <taxon>Actinomycetes</taxon>
        <taxon>Jatrophihabitantales</taxon>
        <taxon>Jatrophihabitantaceae</taxon>
        <taxon>Jatrophihabitans</taxon>
    </lineage>
</organism>
<comment type="subcellular location">
    <subcellularLocation>
        <location evidence="2">Endoplasmic reticulum membrane</location>
        <topology evidence="2">Single-pass type II membrane protein</topology>
    </subcellularLocation>
    <subcellularLocation>
        <location evidence="1">Golgi apparatus membrane</location>
        <topology evidence="1">Single-pass type II membrane protein</topology>
    </subcellularLocation>
</comment>
<evidence type="ECO:0000313" key="15">
    <source>
        <dbReference type="EMBL" id="UQX87884.1"/>
    </source>
</evidence>
<keyword evidence="8" id="KW-0735">Signal-anchor</keyword>
<keyword evidence="7" id="KW-0256">Endoplasmic reticulum</keyword>
<reference evidence="15" key="2">
    <citation type="submission" date="2022-05" db="EMBL/GenBank/DDBJ databases">
        <authorList>
            <person name="Kim J.-S."/>
            <person name="Lee K."/>
            <person name="Suh M."/>
            <person name="Eom M."/>
            <person name="Kim J.-S."/>
            <person name="Kim D.-S."/>
            <person name="Ko S.-H."/>
            <person name="Shin Y."/>
            <person name="Lee J.-S."/>
        </authorList>
    </citation>
    <scope>NUCLEOTIDE SEQUENCE</scope>
    <source>
        <strain evidence="15">N237</strain>
    </source>
</reference>
<evidence type="ECO:0000256" key="10">
    <source>
        <dbReference type="ARBA" id="ARBA00023034"/>
    </source>
</evidence>
<evidence type="ECO:0000256" key="6">
    <source>
        <dbReference type="ARBA" id="ARBA00022723"/>
    </source>
</evidence>
<dbReference type="InterPro" id="IPR003406">
    <property type="entry name" value="Glyco_trans_14"/>
</dbReference>
<protein>
    <recommendedName>
        <fullName evidence="14">Peptide O-xylosyltransferase</fullName>
    </recommendedName>
</protein>
<evidence type="ECO:0000313" key="16">
    <source>
        <dbReference type="Proteomes" id="UP001056336"/>
    </source>
</evidence>
<evidence type="ECO:0000256" key="7">
    <source>
        <dbReference type="ARBA" id="ARBA00022824"/>
    </source>
</evidence>
<name>A0ABY4QX05_9ACTN</name>
<evidence type="ECO:0000256" key="1">
    <source>
        <dbReference type="ARBA" id="ARBA00004323"/>
    </source>
</evidence>
<evidence type="ECO:0000256" key="8">
    <source>
        <dbReference type="ARBA" id="ARBA00022968"/>
    </source>
</evidence>
<evidence type="ECO:0000256" key="2">
    <source>
        <dbReference type="ARBA" id="ARBA00004648"/>
    </source>
</evidence>
<evidence type="ECO:0000256" key="12">
    <source>
        <dbReference type="ARBA" id="ARBA00023157"/>
    </source>
</evidence>
<evidence type="ECO:0000256" key="3">
    <source>
        <dbReference type="ARBA" id="ARBA00022676"/>
    </source>
</evidence>
<dbReference type="PANTHER" id="PTHR46025:SF3">
    <property type="entry name" value="XYLOSYLTRANSFERASE OXT"/>
    <property type="match status" value="1"/>
</dbReference>
<keyword evidence="10" id="KW-0333">Golgi apparatus</keyword>
<accession>A0ABY4QX05</accession>
<keyword evidence="9" id="KW-1133">Transmembrane helix</keyword>
<reference evidence="15" key="1">
    <citation type="journal article" date="2018" name="Int. J. Syst. Evol. Microbiol.">
        <title>Jatrophihabitans telluris sp. nov., isolated from sediment soil of lava forest wetlands and the emended description of the genus Jatrophihabitans.</title>
        <authorList>
            <person name="Lee K.C."/>
            <person name="Suh M.K."/>
            <person name="Eom M.K."/>
            <person name="Kim K.K."/>
            <person name="Kim J.S."/>
            <person name="Kim D.S."/>
            <person name="Ko S.H."/>
            <person name="Shin Y.K."/>
            <person name="Lee J.S."/>
        </authorList>
    </citation>
    <scope>NUCLEOTIDE SEQUENCE</scope>
    <source>
        <strain evidence="15">N237</strain>
    </source>
</reference>
<keyword evidence="4" id="KW-0808">Transferase</keyword>
<keyword evidence="12" id="KW-1015">Disulfide bond</keyword>
<keyword evidence="11" id="KW-0472">Membrane</keyword>
<keyword evidence="13" id="KW-0325">Glycoprotein</keyword>
<dbReference type="Proteomes" id="UP001056336">
    <property type="component" value="Chromosome"/>
</dbReference>
<evidence type="ECO:0000256" key="11">
    <source>
        <dbReference type="ARBA" id="ARBA00023136"/>
    </source>
</evidence>
<evidence type="ECO:0000256" key="9">
    <source>
        <dbReference type="ARBA" id="ARBA00022989"/>
    </source>
</evidence>
<dbReference type="PANTHER" id="PTHR46025">
    <property type="entry name" value="XYLOSYLTRANSFERASE OXT"/>
    <property type="match status" value="1"/>
</dbReference>
<keyword evidence="6" id="KW-0479">Metal-binding</keyword>
<dbReference type="InterPro" id="IPR043538">
    <property type="entry name" value="XYLT"/>
</dbReference>
<proteinExistence type="predicted"/>
<evidence type="ECO:0000256" key="4">
    <source>
        <dbReference type="ARBA" id="ARBA00022679"/>
    </source>
</evidence>
<sequence>MANPLGTSPVEPALVILAHNDPVHVRRLIAACASQPIVLHVDSKTPDDVFTEMTHDLPQRVILAPRRDARLASWSLVEAELAGVRLALDRTDAEHILVMSGSDYPLTDPSRLAEVFAPFAGRSWIWNYPMPFPAWDVPGFRDGGLWRMRHRFATRADHILWIASKPIFNPIRRSIHPDLEPRASMQWKVLSRSDAIRLLDCLESRPDLTKFGRSTFTPEETFIPSVLASHRLWGEAALAPCAHSFSLANWPQGVVVQHPGWYTADDVAPLKARLTAAANVPESSLPNGGTPLFGRKFSSQSGPELLDAVQTLLW</sequence>